<evidence type="ECO:0000256" key="1">
    <source>
        <dbReference type="SAM" id="MobiDB-lite"/>
    </source>
</evidence>
<reference evidence="2 3" key="1">
    <citation type="journal article" date="2017" name="ISME J.">
        <title>Energy and carbon metabolisms in a deep terrestrial subsurface fluid microbial community.</title>
        <authorList>
            <person name="Momper L."/>
            <person name="Jungbluth S.P."/>
            <person name="Lee M.D."/>
            <person name="Amend J.P."/>
        </authorList>
    </citation>
    <scope>NUCLEOTIDE SEQUENCE [LARGE SCALE GENOMIC DNA]</scope>
    <source>
        <strain evidence="2">SURF_46</strain>
    </source>
</reference>
<organism evidence="2 3">
    <name type="scientific">candidate division WWE3 bacterium</name>
    <dbReference type="NCBI Taxonomy" id="2053526"/>
    <lineage>
        <taxon>Bacteria</taxon>
        <taxon>Katanobacteria</taxon>
    </lineage>
</organism>
<dbReference type="AlphaFoldDB" id="A0A3A4ZJX2"/>
<accession>A0A3A4ZJX2</accession>
<evidence type="ECO:0000313" key="2">
    <source>
        <dbReference type="EMBL" id="RJR27157.1"/>
    </source>
</evidence>
<comment type="caution">
    <text evidence="2">The sequence shown here is derived from an EMBL/GenBank/DDBJ whole genome shotgun (WGS) entry which is preliminary data.</text>
</comment>
<dbReference type="Proteomes" id="UP000265540">
    <property type="component" value="Unassembled WGS sequence"/>
</dbReference>
<feature type="region of interest" description="Disordered" evidence="1">
    <location>
        <begin position="71"/>
        <end position="91"/>
    </location>
</feature>
<name>A0A3A4ZJX2_UNCKA</name>
<dbReference type="EMBL" id="QZJF01000016">
    <property type="protein sequence ID" value="RJR27157.1"/>
    <property type="molecule type" value="Genomic_DNA"/>
</dbReference>
<proteinExistence type="predicted"/>
<evidence type="ECO:0000313" key="3">
    <source>
        <dbReference type="Proteomes" id="UP000265540"/>
    </source>
</evidence>
<sequence>MNRFRWILAGAFVLAGVLLLGALFAQPIKDAFTTSRAAANQQVQQAQATEAPVETEVVTQPEVEIVVEEVQAQQEQTQPTATSEAPVATEEPVVTEEVTQAPEVQSQEAVTETLATEADPSQILEHAAVSPSGTTVLATMSDGTTVEVDVATQWEEYPTPAHMYENDRAALKENPQPKAPYDPYTYTVGVGETYGFWNEGRFEFPDGTFAVAVGGYGRENFTAITNNGTEPLEISLSGYAHTGYSYWVFPAGHMPNVELLARYALGRYNHCGIAQGCQVAFLRQYNWDGTQAVEVRNEALEEPMVIDNPTVFRDSHPEWASESAGQALQFEYDLLDQKPRPFDENATPATPMGKAHIVFLTSGTLHLFGGEKIELEAEEGTIYEVVLLNEVGDARSFVNFVGLPDDPAPYLLEYNSGEAPHPELWARAQIGTNGIERVIMFTIRYAAEGISLTASADEPVEFIVPLGQ</sequence>
<protein>
    <submittedName>
        <fullName evidence="2">Uncharacterized protein</fullName>
    </submittedName>
</protein>
<gene>
    <name evidence="2" type="ORF">C4561_03285</name>
</gene>